<name>A0A081BSI6_9BACT</name>
<evidence type="ECO:0000256" key="10">
    <source>
        <dbReference type="ARBA" id="ARBA00022679"/>
    </source>
</evidence>
<accession>A0A081BSI6</accession>
<feature type="transmembrane region" description="Helical" evidence="19">
    <location>
        <begin position="179"/>
        <end position="198"/>
    </location>
</feature>
<dbReference type="GO" id="GO:0004605">
    <property type="term" value="F:phosphatidate cytidylyltransferase activity"/>
    <property type="evidence" value="ECO:0007669"/>
    <property type="project" value="UniProtKB-EC"/>
</dbReference>
<keyword evidence="10 18" id="KW-0808">Transferase</keyword>
<evidence type="ECO:0000256" key="4">
    <source>
        <dbReference type="ARBA" id="ARBA00005189"/>
    </source>
</evidence>
<keyword evidence="21" id="KW-1185">Reference proteome</keyword>
<feature type="transmembrane region" description="Helical" evidence="19">
    <location>
        <begin position="204"/>
        <end position="221"/>
    </location>
</feature>
<evidence type="ECO:0000256" key="9">
    <source>
        <dbReference type="ARBA" id="ARBA00022516"/>
    </source>
</evidence>
<dbReference type="InterPro" id="IPR000374">
    <property type="entry name" value="PC_trans"/>
</dbReference>
<dbReference type="Pfam" id="PF01148">
    <property type="entry name" value="CTP_transf_1"/>
    <property type="match status" value="1"/>
</dbReference>
<evidence type="ECO:0000256" key="16">
    <source>
        <dbReference type="ARBA" id="ARBA00023209"/>
    </source>
</evidence>
<comment type="pathway">
    <text evidence="4">Lipid metabolism.</text>
</comment>
<feature type="transmembrane region" description="Helical" evidence="19">
    <location>
        <begin position="52"/>
        <end position="74"/>
    </location>
</feature>
<evidence type="ECO:0000256" key="6">
    <source>
        <dbReference type="ARBA" id="ARBA00012487"/>
    </source>
</evidence>
<dbReference type="GO" id="GO:0005886">
    <property type="term" value="C:plasma membrane"/>
    <property type="evidence" value="ECO:0007669"/>
    <property type="project" value="UniProtKB-SubCell"/>
</dbReference>
<gene>
    <name evidence="20" type="ORF">U14_05652</name>
</gene>
<dbReference type="GO" id="GO:0016024">
    <property type="term" value="P:CDP-diacylglycerol biosynthetic process"/>
    <property type="evidence" value="ECO:0007669"/>
    <property type="project" value="UniProtKB-UniPathway"/>
</dbReference>
<evidence type="ECO:0000256" key="11">
    <source>
        <dbReference type="ARBA" id="ARBA00022692"/>
    </source>
</evidence>
<dbReference type="PROSITE" id="PS01315">
    <property type="entry name" value="CDS"/>
    <property type="match status" value="1"/>
</dbReference>
<keyword evidence="12 18" id="KW-0548">Nucleotidyltransferase</keyword>
<feature type="transmembrane region" description="Helical" evidence="19">
    <location>
        <begin position="107"/>
        <end position="128"/>
    </location>
</feature>
<evidence type="ECO:0000256" key="14">
    <source>
        <dbReference type="ARBA" id="ARBA00023098"/>
    </source>
</evidence>
<dbReference type="Proteomes" id="UP000030700">
    <property type="component" value="Unassembled WGS sequence"/>
</dbReference>
<evidence type="ECO:0000256" key="1">
    <source>
        <dbReference type="ARBA" id="ARBA00001698"/>
    </source>
</evidence>
<keyword evidence="15 19" id="KW-0472">Membrane</keyword>
<keyword evidence="17" id="KW-1208">Phospholipid metabolism</keyword>
<evidence type="ECO:0000256" key="13">
    <source>
        <dbReference type="ARBA" id="ARBA00022989"/>
    </source>
</evidence>
<protein>
    <recommendedName>
        <fullName evidence="7 18">Phosphatidate cytidylyltransferase</fullName>
        <ecNumber evidence="6 18">2.7.7.41</ecNumber>
    </recommendedName>
</protein>
<comment type="catalytic activity">
    <reaction evidence="1 18">
        <text>a 1,2-diacyl-sn-glycero-3-phosphate + CTP + H(+) = a CDP-1,2-diacyl-sn-glycerol + diphosphate</text>
        <dbReference type="Rhea" id="RHEA:16229"/>
        <dbReference type="ChEBI" id="CHEBI:15378"/>
        <dbReference type="ChEBI" id="CHEBI:33019"/>
        <dbReference type="ChEBI" id="CHEBI:37563"/>
        <dbReference type="ChEBI" id="CHEBI:58332"/>
        <dbReference type="ChEBI" id="CHEBI:58608"/>
        <dbReference type="EC" id="2.7.7.41"/>
    </reaction>
</comment>
<feature type="transmembrane region" description="Helical" evidence="19">
    <location>
        <begin position="6"/>
        <end position="32"/>
    </location>
</feature>
<evidence type="ECO:0000256" key="18">
    <source>
        <dbReference type="RuleBase" id="RU003938"/>
    </source>
</evidence>
<reference evidence="20" key="1">
    <citation type="journal article" date="2015" name="PeerJ">
        <title>First genomic representation of candidate bacterial phylum KSB3 points to enhanced environmental sensing as a trigger of wastewater bulking.</title>
        <authorList>
            <person name="Sekiguchi Y."/>
            <person name="Ohashi A."/>
            <person name="Parks D.H."/>
            <person name="Yamauchi T."/>
            <person name="Tyson G.W."/>
            <person name="Hugenholtz P."/>
        </authorList>
    </citation>
    <scope>NUCLEOTIDE SEQUENCE [LARGE SCALE GENOMIC DNA]</scope>
</reference>
<feature type="transmembrane region" description="Helical" evidence="19">
    <location>
        <begin position="80"/>
        <end position="100"/>
    </location>
</feature>
<feature type="transmembrane region" description="Helical" evidence="19">
    <location>
        <begin position="140"/>
        <end position="158"/>
    </location>
</feature>
<keyword evidence="11 18" id="KW-0812">Transmembrane</keyword>
<evidence type="ECO:0000256" key="3">
    <source>
        <dbReference type="ARBA" id="ARBA00005119"/>
    </source>
</evidence>
<evidence type="ECO:0000256" key="15">
    <source>
        <dbReference type="ARBA" id="ARBA00023136"/>
    </source>
</evidence>
<evidence type="ECO:0000256" key="5">
    <source>
        <dbReference type="ARBA" id="ARBA00010185"/>
    </source>
</evidence>
<keyword evidence="14" id="KW-0443">Lipid metabolism</keyword>
<evidence type="ECO:0000256" key="2">
    <source>
        <dbReference type="ARBA" id="ARBA00004651"/>
    </source>
</evidence>
<dbReference type="AlphaFoldDB" id="A0A081BSI6"/>
<proteinExistence type="inferred from homology"/>
<dbReference type="EC" id="2.7.7.41" evidence="6 18"/>
<evidence type="ECO:0000313" key="20">
    <source>
        <dbReference type="EMBL" id="GAK54367.1"/>
    </source>
</evidence>
<comment type="similarity">
    <text evidence="5 18">Belongs to the CDS family.</text>
</comment>
<keyword evidence="9" id="KW-0444">Lipid biosynthesis</keyword>
<dbReference type="PANTHER" id="PTHR46382">
    <property type="entry name" value="PHOSPHATIDATE CYTIDYLYLTRANSFERASE"/>
    <property type="match status" value="1"/>
</dbReference>
<dbReference type="STRING" id="1499966.U14_05652"/>
<comment type="pathway">
    <text evidence="3 18">Phospholipid metabolism; CDP-diacylglycerol biosynthesis; CDP-diacylglycerol from sn-glycerol 3-phosphate: step 3/3.</text>
</comment>
<evidence type="ECO:0000313" key="21">
    <source>
        <dbReference type="Proteomes" id="UP000030700"/>
    </source>
</evidence>
<evidence type="ECO:0000256" key="8">
    <source>
        <dbReference type="ARBA" id="ARBA00022475"/>
    </source>
</evidence>
<evidence type="ECO:0000256" key="17">
    <source>
        <dbReference type="ARBA" id="ARBA00023264"/>
    </source>
</evidence>
<organism evidence="20">
    <name type="scientific">Candidatus Moduliflexus flocculans</name>
    <dbReference type="NCBI Taxonomy" id="1499966"/>
    <lineage>
        <taxon>Bacteria</taxon>
        <taxon>Candidatus Moduliflexota</taxon>
        <taxon>Candidatus Moduliflexia</taxon>
        <taxon>Candidatus Moduliflexales</taxon>
        <taxon>Candidatus Moduliflexaceae</taxon>
    </lineage>
</organism>
<dbReference type="EMBL" id="DF820461">
    <property type="protein sequence ID" value="GAK54367.1"/>
    <property type="molecule type" value="Genomic_DNA"/>
</dbReference>
<keyword evidence="13 19" id="KW-1133">Transmembrane helix</keyword>
<dbReference type="HOGENOM" id="CLU_037294_2_2_0"/>
<evidence type="ECO:0000256" key="12">
    <source>
        <dbReference type="ARBA" id="ARBA00022695"/>
    </source>
</evidence>
<evidence type="ECO:0000256" key="7">
    <source>
        <dbReference type="ARBA" id="ARBA00019373"/>
    </source>
</evidence>
<dbReference type="UniPathway" id="UPA00557">
    <property type="reaction ID" value="UER00614"/>
</dbReference>
<sequence>MHRTRLITGVIGAIIVIALVGWGNLLLFWLLVSSATVLGLKEFYDLAKGGQLPSYPLPGILMGWLLSLAPLLAIGIRKDLLILFAVTLAAWALFMFALFAKQPLPEAMTALAVTMFGIMYVSWFFMHLTLLRGLPYGKQYVFYLLILIWVGDSGAYYAGKSLGKHPLSPIISPKKTIEGAIGGTAATLLASVIAKYTFLPHISLLHALTLGLLLAIVAQIGDLCESLLKRSVNVKDSGTLLPGHGGILDRVDGLIFAAPVLYYYAQVFLVA</sequence>
<evidence type="ECO:0000256" key="19">
    <source>
        <dbReference type="SAM" id="Phobius"/>
    </source>
</evidence>
<dbReference type="PANTHER" id="PTHR46382:SF1">
    <property type="entry name" value="PHOSPHATIDATE CYTIDYLYLTRANSFERASE"/>
    <property type="match status" value="1"/>
</dbReference>
<comment type="subcellular location">
    <subcellularLocation>
        <location evidence="2">Cell membrane</location>
        <topology evidence="2">Multi-pass membrane protein</topology>
    </subcellularLocation>
</comment>
<keyword evidence="16" id="KW-0594">Phospholipid biosynthesis</keyword>
<keyword evidence="8" id="KW-1003">Cell membrane</keyword>